<keyword evidence="4" id="KW-0808">Transferase</keyword>
<comment type="subcellular location">
    <subcellularLocation>
        <location evidence="1 11">Golgi apparatus membrane</location>
        <topology evidence="1 11">Single-pass type II membrane protein</topology>
    </subcellularLocation>
</comment>
<dbReference type="PROSITE" id="PS51257">
    <property type="entry name" value="PROKAR_LIPOPROTEIN"/>
    <property type="match status" value="1"/>
</dbReference>
<dbReference type="EMBL" id="JBJQND010000018">
    <property type="protein sequence ID" value="KAL3835992.1"/>
    <property type="molecule type" value="Genomic_DNA"/>
</dbReference>
<keyword evidence="10" id="KW-0325">Glycoprotein</keyword>
<dbReference type="EC" id="2.4.1.-" evidence="11"/>
<dbReference type="FunFam" id="3.90.550.50:FF:000001">
    <property type="entry name" value="Hexosyltransferase"/>
    <property type="match status" value="1"/>
</dbReference>
<comment type="similarity">
    <text evidence="2 11">Belongs to the glycosyltransferase 31 family.</text>
</comment>
<evidence type="ECO:0000256" key="2">
    <source>
        <dbReference type="ARBA" id="ARBA00008661"/>
    </source>
</evidence>
<evidence type="ECO:0000256" key="5">
    <source>
        <dbReference type="ARBA" id="ARBA00022692"/>
    </source>
</evidence>
<keyword evidence="3 11" id="KW-0328">Glycosyltransferase</keyword>
<dbReference type="PANTHER" id="PTHR11214:SF314">
    <property type="entry name" value="HEXOSYLTRANSFERASE"/>
    <property type="match status" value="1"/>
</dbReference>
<keyword evidence="13" id="KW-1185">Reference proteome</keyword>
<name>A0ABD3TGT6_SINWO</name>
<organism evidence="12 13">
    <name type="scientific">Sinanodonta woodiana</name>
    <name type="common">Chinese pond mussel</name>
    <name type="synonym">Anodonta woodiana</name>
    <dbReference type="NCBI Taxonomy" id="1069815"/>
    <lineage>
        <taxon>Eukaryota</taxon>
        <taxon>Metazoa</taxon>
        <taxon>Spiralia</taxon>
        <taxon>Lophotrochozoa</taxon>
        <taxon>Mollusca</taxon>
        <taxon>Bivalvia</taxon>
        <taxon>Autobranchia</taxon>
        <taxon>Heteroconchia</taxon>
        <taxon>Palaeoheterodonta</taxon>
        <taxon>Unionida</taxon>
        <taxon>Unionoidea</taxon>
        <taxon>Unionidae</taxon>
        <taxon>Unioninae</taxon>
        <taxon>Sinanodonta</taxon>
    </lineage>
</organism>
<evidence type="ECO:0000256" key="3">
    <source>
        <dbReference type="ARBA" id="ARBA00022676"/>
    </source>
</evidence>
<keyword evidence="6 11" id="KW-0735">Signal-anchor</keyword>
<dbReference type="PANTHER" id="PTHR11214">
    <property type="entry name" value="BETA-1,3-N-ACETYLGLUCOSAMINYLTRANSFERASE"/>
    <property type="match status" value="1"/>
</dbReference>
<dbReference type="InterPro" id="IPR002659">
    <property type="entry name" value="Glyco_trans_31"/>
</dbReference>
<gene>
    <name evidence="12" type="ORF">ACJMK2_021447</name>
</gene>
<feature type="transmembrane region" description="Helical" evidence="11">
    <location>
        <begin position="12"/>
        <end position="30"/>
    </location>
</feature>
<keyword evidence="8 11" id="KW-0333">Golgi apparatus</keyword>
<evidence type="ECO:0000256" key="6">
    <source>
        <dbReference type="ARBA" id="ARBA00022968"/>
    </source>
</evidence>
<dbReference type="Pfam" id="PF01762">
    <property type="entry name" value="Galactosyl_T"/>
    <property type="match status" value="1"/>
</dbReference>
<evidence type="ECO:0000256" key="11">
    <source>
        <dbReference type="RuleBase" id="RU363063"/>
    </source>
</evidence>
<evidence type="ECO:0000313" key="12">
    <source>
        <dbReference type="EMBL" id="KAL3835992.1"/>
    </source>
</evidence>
<keyword evidence="7 11" id="KW-1133">Transmembrane helix</keyword>
<dbReference type="GO" id="GO:0016757">
    <property type="term" value="F:glycosyltransferase activity"/>
    <property type="evidence" value="ECO:0007669"/>
    <property type="project" value="UniProtKB-KW"/>
</dbReference>
<accession>A0ABD3TGT6</accession>
<evidence type="ECO:0000256" key="7">
    <source>
        <dbReference type="ARBA" id="ARBA00022989"/>
    </source>
</evidence>
<evidence type="ECO:0000256" key="8">
    <source>
        <dbReference type="ARBA" id="ARBA00023034"/>
    </source>
</evidence>
<dbReference type="GO" id="GO:0000139">
    <property type="term" value="C:Golgi membrane"/>
    <property type="evidence" value="ECO:0007669"/>
    <property type="project" value="UniProtKB-SubCell"/>
</dbReference>
<keyword evidence="5 11" id="KW-0812">Transmembrane</keyword>
<dbReference type="Gene3D" id="3.90.550.50">
    <property type="match status" value="1"/>
</dbReference>
<sequence>MRMELSREGSVVFLILCACGAINLVFYVTVSDPQIRGRRFIQWIGKDFVENTFIIAKDKLKYPPASRAAFSNNTKRATYVSMFQHDFFLNSLRRLKDVKSTEWEERTKQNSFQFNYILNEPFMCKTNSSVHLMIVVCSGVENLEARFAIRNTWGSYILDKNVTSRLVFLLGKGNNSFLQPQIQKESQLYGDIVQGDFHDSYRNLSLKSVFMLHWIKNFCSNSIFVLKTDDDVFVNLPNLLETLSSRSKGDRYILGYVFDNAQPDQNPNSKWYTPSEDFPEKFYPRYCSGTAYSFTSNITNDLLAASMETKLFWLEDIYITGLCARKARVRHVHNKEFWFGRRKSTGCEYRNGISGHKVTVKYMYKIFAELTNNNLTCVDGHN</sequence>
<evidence type="ECO:0000256" key="1">
    <source>
        <dbReference type="ARBA" id="ARBA00004323"/>
    </source>
</evidence>
<comment type="caution">
    <text evidence="12">The sequence shown here is derived from an EMBL/GenBank/DDBJ whole genome shotgun (WGS) entry which is preliminary data.</text>
</comment>
<keyword evidence="9 11" id="KW-0472">Membrane</keyword>
<evidence type="ECO:0000256" key="4">
    <source>
        <dbReference type="ARBA" id="ARBA00022679"/>
    </source>
</evidence>
<dbReference type="Proteomes" id="UP001634394">
    <property type="component" value="Unassembled WGS sequence"/>
</dbReference>
<proteinExistence type="inferred from homology"/>
<evidence type="ECO:0000256" key="10">
    <source>
        <dbReference type="ARBA" id="ARBA00023180"/>
    </source>
</evidence>
<evidence type="ECO:0000256" key="9">
    <source>
        <dbReference type="ARBA" id="ARBA00023136"/>
    </source>
</evidence>
<dbReference type="AlphaFoldDB" id="A0ABD3TGT6"/>
<evidence type="ECO:0000313" key="13">
    <source>
        <dbReference type="Proteomes" id="UP001634394"/>
    </source>
</evidence>
<reference evidence="12 13" key="1">
    <citation type="submission" date="2024-11" db="EMBL/GenBank/DDBJ databases">
        <title>Chromosome-level genome assembly of the freshwater bivalve Anodonta woodiana.</title>
        <authorList>
            <person name="Chen X."/>
        </authorList>
    </citation>
    <scope>NUCLEOTIDE SEQUENCE [LARGE SCALE GENOMIC DNA]</scope>
    <source>
        <strain evidence="12">MN2024</strain>
        <tissue evidence="12">Gills</tissue>
    </source>
</reference>
<protein>
    <recommendedName>
        <fullName evidence="11">Hexosyltransferase</fullName>
        <ecNumber evidence="11">2.4.1.-</ecNumber>
    </recommendedName>
</protein>